<name>A0A6J4HBW5_9PSEU</name>
<evidence type="ECO:0000313" key="2">
    <source>
        <dbReference type="EMBL" id="CAA9217836.1"/>
    </source>
</evidence>
<evidence type="ECO:0000256" key="1">
    <source>
        <dbReference type="SAM" id="MobiDB-lite"/>
    </source>
</evidence>
<proteinExistence type="predicted"/>
<dbReference type="AlphaFoldDB" id="A0A6J4HBW5"/>
<gene>
    <name evidence="2" type="ORF">AVDCRST_MAG54-418</name>
</gene>
<protein>
    <submittedName>
        <fullName evidence="2">Uncharacterized protein</fullName>
    </submittedName>
</protein>
<reference evidence="2" key="1">
    <citation type="submission" date="2020-02" db="EMBL/GenBank/DDBJ databases">
        <authorList>
            <person name="Meier V. D."/>
        </authorList>
    </citation>
    <scope>NUCLEOTIDE SEQUENCE</scope>
    <source>
        <strain evidence="2">AVDCRST_MAG54</strain>
    </source>
</reference>
<dbReference type="EMBL" id="CADCTH010000060">
    <property type="protein sequence ID" value="CAA9217836.1"/>
    <property type="molecule type" value="Genomic_DNA"/>
</dbReference>
<sequence>GRVPWSDGAFPQVGTSTVRHGRRHVPCRGAGRGGGPGAARRPRARGPGGAR</sequence>
<feature type="non-terminal residue" evidence="2">
    <location>
        <position position="1"/>
    </location>
</feature>
<accession>A0A6J4HBW5</accession>
<feature type="non-terminal residue" evidence="2">
    <location>
        <position position="51"/>
    </location>
</feature>
<organism evidence="2">
    <name type="scientific">uncultured Actinomycetospora sp</name>
    <dbReference type="NCBI Taxonomy" id="1135996"/>
    <lineage>
        <taxon>Bacteria</taxon>
        <taxon>Bacillati</taxon>
        <taxon>Actinomycetota</taxon>
        <taxon>Actinomycetes</taxon>
        <taxon>Pseudonocardiales</taxon>
        <taxon>Pseudonocardiaceae</taxon>
        <taxon>Actinomycetospora</taxon>
        <taxon>environmental samples</taxon>
    </lineage>
</organism>
<feature type="region of interest" description="Disordered" evidence="1">
    <location>
        <begin position="1"/>
        <end position="51"/>
    </location>
</feature>